<evidence type="ECO:0000313" key="5">
    <source>
        <dbReference type="Proteomes" id="UP000677668"/>
    </source>
</evidence>
<gene>
    <name evidence="4" type="ORF">J8C05_08005</name>
</gene>
<evidence type="ECO:0000256" key="1">
    <source>
        <dbReference type="ARBA" id="ARBA00022723"/>
    </source>
</evidence>
<evidence type="ECO:0000259" key="3">
    <source>
        <dbReference type="Pfam" id="PF06155"/>
    </source>
</evidence>
<keyword evidence="2" id="KW-0408">Iron</keyword>
<sequence length="121" mass="13181">MAELLPRAVNVNRTEGSLSVVWPDGTTTTLPLLKLRQVCPCATCAEARGENPHPGLLEAPSPVQSRSRGLPLLGDVRKFQISGLHHVGRYALGVTWGDNHQSIYSWAFLAEMRQPDTPPTA</sequence>
<dbReference type="PANTHER" id="PTHR35303">
    <property type="entry name" value="OS02G0197800 PROTEIN"/>
    <property type="match status" value="1"/>
</dbReference>
<dbReference type="InterPro" id="IPR010376">
    <property type="entry name" value="GBBH-like_N"/>
</dbReference>
<accession>A0ABX8B2J2</accession>
<keyword evidence="1" id="KW-0479">Metal-binding</keyword>
<proteinExistence type="predicted"/>
<name>A0ABX8B2J2_9BACT</name>
<protein>
    <submittedName>
        <fullName evidence="4">DUF971 domain-containing protein</fullName>
    </submittedName>
</protein>
<keyword evidence="5" id="KW-1185">Reference proteome</keyword>
<dbReference type="Pfam" id="PF06155">
    <property type="entry name" value="GBBH-like_N"/>
    <property type="match status" value="1"/>
</dbReference>
<evidence type="ECO:0000313" key="4">
    <source>
        <dbReference type="EMBL" id="QUV93316.1"/>
    </source>
</evidence>
<organism evidence="4 5">
    <name type="scientific">Chloracidobacterium sp. N</name>
    <dbReference type="NCBI Taxonomy" id="2821540"/>
    <lineage>
        <taxon>Bacteria</taxon>
        <taxon>Pseudomonadati</taxon>
        <taxon>Acidobacteriota</taxon>
        <taxon>Terriglobia</taxon>
        <taxon>Terriglobales</taxon>
        <taxon>Acidobacteriaceae</taxon>
        <taxon>Chloracidobacterium</taxon>
        <taxon>Chloracidobacterium aggregatum</taxon>
    </lineage>
</organism>
<dbReference type="Proteomes" id="UP000677668">
    <property type="component" value="Chromosome 1"/>
</dbReference>
<reference evidence="4 5" key="1">
    <citation type="submission" date="2021-03" db="EMBL/GenBank/DDBJ databases">
        <title>Genomic and phenotypic characterization of Chloracidobacterium isolates provides evidence for multiple species.</title>
        <authorList>
            <person name="Saini M.K."/>
            <person name="Costas A.M.G."/>
            <person name="Tank M."/>
            <person name="Bryant D.A."/>
        </authorList>
    </citation>
    <scope>NUCLEOTIDE SEQUENCE [LARGE SCALE GENOMIC DNA]</scope>
    <source>
        <strain evidence="4 5">N</strain>
    </source>
</reference>
<dbReference type="RefSeq" id="WP_211421708.1">
    <property type="nucleotide sequence ID" value="NZ_CP072642.1"/>
</dbReference>
<dbReference type="InterPro" id="IPR038492">
    <property type="entry name" value="GBBH-like_N_sf"/>
</dbReference>
<dbReference type="Gene3D" id="3.30.2020.30">
    <property type="match status" value="1"/>
</dbReference>
<evidence type="ECO:0000256" key="2">
    <source>
        <dbReference type="ARBA" id="ARBA00023004"/>
    </source>
</evidence>
<dbReference type="EMBL" id="CP072642">
    <property type="protein sequence ID" value="QUV93316.1"/>
    <property type="molecule type" value="Genomic_DNA"/>
</dbReference>
<feature type="domain" description="Gamma-butyrobetaine hydroxylase-like N-terminal" evidence="3">
    <location>
        <begin position="11"/>
        <end position="109"/>
    </location>
</feature>